<comment type="caution">
    <text evidence="10">The sequence shown here is derived from an EMBL/GenBank/DDBJ whole genome shotgun (WGS) entry which is preliminary data.</text>
</comment>
<dbReference type="Gene3D" id="3.40.50.300">
    <property type="entry name" value="P-loop containing nucleotide triphosphate hydrolases"/>
    <property type="match status" value="1"/>
</dbReference>
<feature type="transmembrane region" description="Helical" evidence="7">
    <location>
        <begin position="275"/>
        <end position="297"/>
    </location>
</feature>
<evidence type="ECO:0000256" key="2">
    <source>
        <dbReference type="ARBA" id="ARBA00022692"/>
    </source>
</evidence>
<keyword evidence="6 7" id="KW-0472">Membrane</keyword>
<dbReference type="GO" id="GO:0005886">
    <property type="term" value="C:plasma membrane"/>
    <property type="evidence" value="ECO:0007669"/>
    <property type="project" value="UniProtKB-SubCell"/>
</dbReference>
<dbReference type="SMART" id="SM00382">
    <property type="entry name" value="AAA"/>
    <property type="match status" value="1"/>
</dbReference>
<protein>
    <submittedName>
        <fullName evidence="10">ATP-binding cassette domain-containing protein</fullName>
    </submittedName>
</protein>
<dbReference type="PANTHER" id="PTHR24221">
    <property type="entry name" value="ATP-BINDING CASSETTE SUB-FAMILY B"/>
    <property type="match status" value="1"/>
</dbReference>
<feature type="transmembrane region" description="Helical" evidence="7">
    <location>
        <begin position="138"/>
        <end position="158"/>
    </location>
</feature>
<dbReference type="InterPro" id="IPR036640">
    <property type="entry name" value="ABC1_TM_sf"/>
</dbReference>
<dbReference type="EMBL" id="VFRP01000012">
    <property type="protein sequence ID" value="TPE49894.1"/>
    <property type="molecule type" value="Genomic_DNA"/>
</dbReference>
<dbReference type="PROSITE" id="PS50893">
    <property type="entry name" value="ABC_TRANSPORTER_2"/>
    <property type="match status" value="1"/>
</dbReference>
<feature type="transmembrane region" description="Helical" evidence="7">
    <location>
        <begin position="249"/>
        <end position="269"/>
    </location>
</feature>
<keyword evidence="5 7" id="KW-1133">Transmembrane helix</keyword>
<evidence type="ECO:0000256" key="5">
    <source>
        <dbReference type="ARBA" id="ARBA00022989"/>
    </source>
</evidence>
<evidence type="ECO:0000256" key="1">
    <source>
        <dbReference type="ARBA" id="ARBA00004651"/>
    </source>
</evidence>
<evidence type="ECO:0000259" key="9">
    <source>
        <dbReference type="PROSITE" id="PS50929"/>
    </source>
</evidence>
<keyword evidence="2 7" id="KW-0812">Transmembrane</keyword>
<evidence type="ECO:0000313" key="10">
    <source>
        <dbReference type="EMBL" id="TPE49894.1"/>
    </source>
</evidence>
<dbReference type="GO" id="GO:0140359">
    <property type="term" value="F:ABC-type transporter activity"/>
    <property type="evidence" value="ECO:0007669"/>
    <property type="project" value="InterPro"/>
</dbReference>
<feature type="domain" description="ABC transporter" evidence="8">
    <location>
        <begin position="336"/>
        <end position="553"/>
    </location>
</feature>
<evidence type="ECO:0000259" key="8">
    <source>
        <dbReference type="PROSITE" id="PS50893"/>
    </source>
</evidence>
<feature type="domain" description="ABC transmembrane type-1" evidence="9">
    <location>
        <begin position="17"/>
        <end position="306"/>
    </location>
</feature>
<dbReference type="GO" id="GO:0016887">
    <property type="term" value="F:ATP hydrolysis activity"/>
    <property type="evidence" value="ECO:0007669"/>
    <property type="project" value="InterPro"/>
</dbReference>
<keyword evidence="11" id="KW-1185">Reference proteome</keyword>
<evidence type="ECO:0000256" key="6">
    <source>
        <dbReference type="ARBA" id="ARBA00023136"/>
    </source>
</evidence>
<keyword evidence="3" id="KW-0547">Nucleotide-binding</keyword>
<dbReference type="AlphaFoldDB" id="A0A501WNX4"/>
<dbReference type="InterPro" id="IPR003439">
    <property type="entry name" value="ABC_transporter-like_ATP-bd"/>
</dbReference>
<name>A0A501WNX4_9RHOB</name>
<gene>
    <name evidence="10" type="ORF">FJM51_13085</name>
</gene>
<evidence type="ECO:0000256" key="4">
    <source>
        <dbReference type="ARBA" id="ARBA00022840"/>
    </source>
</evidence>
<dbReference type="InterPro" id="IPR011527">
    <property type="entry name" value="ABC1_TM_dom"/>
</dbReference>
<sequence>MIRVLLPLSRGTRGRLALGLLLAAATLLAGVGLIGLSGWFITATGLAGASVATALAFDVFAPAAAIRLLAILRTGARYGERLTTHDAALASLAALRERLFRGMVRGDAAPDLVRGPSRRLFRLTLDVDALDAVYLRGIVPAAALGCAAGAVGLGLGLMDARAGVAVALALLGLGLGFPALALVRGRRPARDRARLLETLRAGAADLAHGQTDLLMAGRLGAARARLAAADARLARTDAALDRLERRTGAGLALGQAGLLAGTLLIVAALAERGAIGAPVAALGLLGVFAATEPFAALRRAGGDLARARLAAQRLGPGLAPRAPVPAPATPGPGLAVALRGVAVRHPGAAAPVLDGIDLSIAEGERVAVVGASGAGKSTLIALLSGALAPEGGAAAALPATPLGQRTELFRDSLRGNLALAAPGASDARLLGALDAAGLGSFVAGLAEGLGTELGEGGLGLSGGQGRRLALARALLHDRPLWLLDEPTDGLDAATAARVLGRLDRAAKGRTLLIATHIRREAALAHRIVALSGGRIVADAARGQPAFDSLLAGLRPD</sequence>
<dbReference type="GO" id="GO:0005524">
    <property type="term" value="F:ATP binding"/>
    <property type="evidence" value="ECO:0007669"/>
    <property type="project" value="UniProtKB-KW"/>
</dbReference>
<accession>A0A501WNX4</accession>
<reference evidence="10 11" key="1">
    <citation type="submission" date="2019-06" db="EMBL/GenBank/DDBJ databases">
        <title>A novel bacterium of genus Amaricoccus, isolated from marine sediment.</title>
        <authorList>
            <person name="Huang H."/>
            <person name="Mo K."/>
            <person name="Hu Y."/>
        </authorList>
    </citation>
    <scope>NUCLEOTIDE SEQUENCE [LARGE SCALE GENOMIC DNA]</scope>
    <source>
        <strain evidence="10 11">HB172011</strain>
    </source>
</reference>
<dbReference type="RefSeq" id="WP_140454592.1">
    <property type="nucleotide sequence ID" value="NZ_VFRP01000012.1"/>
</dbReference>
<dbReference type="InterPro" id="IPR039421">
    <property type="entry name" value="Type_1_exporter"/>
</dbReference>
<dbReference type="Pfam" id="PF00005">
    <property type="entry name" value="ABC_tran"/>
    <property type="match status" value="1"/>
</dbReference>
<evidence type="ECO:0000313" key="11">
    <source>
        <dbReference type="Proteomes" id="UP000319255"/>
    </source>
</evidence>
<dbReference type="SUPFAM" id="SSF52540">
    <property type="entry name" value="P-loop containing nucleoside triphosphate hydrolases"/>
    <property type="match status" value="1"/>
</dbReference>
<feature type="transmembrane region" description="Helical" evidence="7">
    <location>
        <begin position="164"/>
        <end position="183"/>
    </location>
</feature>
<dbReference type="Proteomes" id="UP000319255">
    <property type="component" value="Unassembled WGS sequence"/>
</dbReference>
<dbReference type="GO" id="GO:0034040">
    <property type="term" value="F:ATPase-coupled lipid transmembrane transporter activity"/>
    <property type="evidence" value="ECO:0007669"/>
    <property type="project" value="TreeGrafter"/>
</dbReference>
<dbReference type="InterPro" id="IPR027417">
    <property type="entry name" value="P-loop_NTPase"/>
</dbReference>
<proteinExistence type="predicted"/>
<evidence type="ECO:0000256" key="7">
    <source>
        <dbReference type="SAM" id="Phobius"/>
    </source>
</evidence>
<dbReference type="PANTHER" id="PTHR24221:SF590">
    <property type="entry name" value="COMPONENT LINKED WITH THE ASSEMBLY OF CYTOCHROME' TRANSPORT TRANSMEMBRANE ATP-BINDING PROTEIN ABC TRANSPORTER CYDD-RELATED"/>
    <property type="match status" value="1"/>
</dbReference>
<evidence type="ECO:0000256" key="3">
    <source>
        <dbReference type="ARBA" id="ARBA00022741"/>
    </source>
</evidence>
<dbReference type="SUPFAM" id="SSF90123">
    <property type="entry name" value="ABC transporter transmembrane region"/>
    <property type="match status" value="1"/>
</dbReference>
<dbReference type="PROSITE" id="PS50929">
    <property type="entry name" value="ABC_TM1F"/>
    <property type="match status" value="1"/>
</dbReference>
<keyword evidence="4 10" id="KW-0067">ATP-binding</keyword>
<dbReference type="Gene3D" id="1.20.1560.10">
    <property type="entry name" value="ABC transporter type 1, transmembrane domain"/>
    <property type="match status" value="1"/>
</dbReference>
<comment type="subcellular location">
    <subcellularLocation>
        <location evidence="1">Cell membrane</location>
        <topology evidence="1">Multi-pass membrane protein</topology>
    </subcellularLocation>
</comment>
<feature type="transmembrane region" description="Helical" evidence="7">
    <location>
        <begin position="20"/>
        <end position="41"/>
    </location>
</feature>
<organism evidence="10 11">
    <name type="scientific">Amaricoccus solimangrovi</name>
    <dbReference type="NCBI Taxonomy" id="2589815"/>
    <lineage>
        <taxon>Bacteria</taxon>
        <taxon>Pseudomonadati</taxon>
        <taxon>Pseudomonadota</taxon>
        <taxon>Alphaproteobacteria</taxon>
        <taxon>Rhodobacterales</taxon>
        <taxon>Paracoccaceae</taxon>
        <taxon>Amaricoccus</taxon>
    </lineage>
</organism>
<feature type="transmembrane region" description="Helical" evidence="7">
    <location>
        <begin position="47"/>
        <end position="72"/>
    </location>
</feature>
<dbReference type="InterPro" id="IPR003593">
    <property type="entry name" value="AAA+_ATPase"/>
</dbReference>
<dbReference type="OrthoDB" id="5288404at2"/>